<reference evidence="8" key="1">
    <citation type="submission" date="2016-10" db="EMBL/GenBank/DDBJ databases">
        <authorList>
            <person name="Varghese N."/>
            <person name="Submissions S."/>
        </authorList>
    </citation>
    <scope>NUCLEOTIDE SEQUENCE [LARGE SCALE GENOMIC DNA]</scope>
    <source>
        <strain evidence="8">DSM 19482</strain>
    </source>
</reference>
<proteinExistence type="predicted"/>
<dbReference type="AlphaFoldDB" id="A0A1U7PQD0"/>
<keyword evidence="4 5" id="KW-0472">Membrane</keyword>
<dbReference type="InterPro" id="IPR010652">
    <property type="entry name" value="DUF1232"/>
</dbReference>
<keyword evidence="8" id="KW-1185">Reference proteome</keyword>
<feature type="transmembrane region" description="Helical" evidence="5">
    <location>
        <begin position="87"/>
        <end position="111"/>
    </location>
</feature>
<feature type="transmembrane region" description="Helical" evidence="5">
    <location>
        <begin position="21"/>
        <end position="40"/>
    </location>
</feature>
<evidence type="ECO:0000256" key="1">
    <source>
        <dbReference type="ARBA" id="ARBA00004127"/>
    </source>
</evidence>
<name>A0A1U7PQD0_9FLAO</name>
<organism evidence="7 8">
    <name type="scientific">Epilithonimonas bovis DSM 19482</name>
    <dbReference type="NCBI Taxonomy" id="1121284"/>
    <lineage>
        <taxon>Bacteria</taxon>
        <taxon>Pseudomonadati</taxon>
        <taxon>Bacteroidota</taxon>
        <taxon>Flavobacteriia</taxon>
        <taxon>Flavobacteriales</taxon>
        <taxon>Weeksellaceae</taxon>
        <taxon>Chryseobacterium group</taxon>
        <taxon>Epilithonimonas</taxon>
    </lineage>
</organism>
<dbReference type="Pfam" id="PF06803">
    <property type="entry name" value="DUF1232"/>
    <property type="match status" value="1"/>
</dbReference>
<dbReference type="STRING" id="1121284.SAMN05660493_00470"/>
<dbReference type="Proteomes" id="UP000187261">
    <property type="component" value="Unassembled WGS sequence"/>
</dbReference>
<evidence type="ECO:0000259" key="6">
    <source>
        <dbReference type="Pfam" id="PF06803"/>
    </source>
</evidence>
<gene>
    <name evidence="7" type="ORF">SAMN05660493_00470</name>
</gene>
<sequence>MCIKKNESMENNNYNITEKSSKVAPIIIAILGVLYGISPIDVVPDVIPVVGWTDDLVIMGGSLLNLAQAFVKDTNKTLATIIGMFKWALWLLGGILVLLIALLGVTIYNLFK</sequence>
<accession>A0A1U7PQD0</accession>
<comment type="subcellular location">
    <subcellularLocation>
        <location evidence="1">Endomembrane system</location>
        <topology evidence="1">Multi-pass membrane protein</topology>
    </subcellularLocation>
</comment>
<dbReference type="GO" id="GO:0012505">
    <property type="term" value="C:endomembrane system"/>
    <property type="evidence" value="ECO:0007669"/>
    <property type="project" value="UniProtKB-SubCell"/>
</dbReference>
<evidence type="ECO:0000256" key="5">
    <source>
        <dbReference type="SAM" id="Phobius"/>
    </source>
</evidence>
<keyword evidence="2 5" id="KW-0812">Transmembrane</keyword>
<evidence type="ECO:0000313" key="8">
    <source>
        <dbReference type="Proteomes" id="UP000187261"/>
    </source>
</evidence>
<feature type="domain" description="DUF1232" evidence="6">
    <location>
        <begin position="27"/>
        <end position="59"/>
    </location>
</feature>
<evidence type="ECO:0000256" key="4">
    <source>
        <dbReference type="ARBA" id="ARBA00023136"/>
    </source>
</evidence>
<evidence type="ECO:0000313" key="7">
    <source>
        <dbReference type="EMBL" id="SIT95805.1"/>
    </source>
</evidence>
<evidence type="ECO:0000256" key="2">
    <source>
        <dbReference type="ARBA" id="ARBA00022692"/>
    </source>
</evidence>
<protein>
    <recommendedName>
        <fullName evidence="6">DUF1232 domain-containing protein</fullName>
    </recommendedName>
</protein>
<keyword evidence="3 5" id="KW-1133">Transmembrane helix</keyword>
<evidence type="ECO:0000256" key="3">
    <source>
        <dbReference type="ARBA" id="ARBA00022989"/>
    </source>
</evidence>
<dbReference type="EMBL" id="FTPU01000003">
    <property type="protein sequence ID" value="SIT95805.1"/>
    <property type="molecule type" value="Genomic_DNA"/>
</dbReference>